<dbReference type="InterPro" id="IPR009057">
    <property type="entry name" value="Homeodomain-like_sf"/>
</dbReference>
<proteinExistence type="predicted"/>
<sequence>MSIVQDPEHSDGAPTIEDTGIREKDIVVAYEHSGYKPGEITQLYPDPLLGDVHRALAYYYTVGQNYLKIGRSPAAVSDGDGREFVTDFPLTSVRQYQWGRV</sequence>
<dbReference type="EMBL" id="REFY01000001">
    <property type="protein sequence ID" value="RQG92721.1"/>
    <property type="molecule type" value="Genomic_DNA"/>
</dbReference>
<dbReference type="Gene3D" id="1.10.10.10">
    <property type="entry name" value="Winged helix-like DNA-binding domain superfamily/Winged helix DNA-binding domain"/>
    <property type="match status" value="1"/>
</dbReference>
<evidence type="ECO:0000313" key="1">
    <source>
        <dbReference type="EMBL" id="RQG92721.1"/>
    </source>
</evidence>
<protein>
    <submittedName>
        <fullName evidence="1">DUF433 domain-containing protein</fullName>
    </submittedName>
</protein>
<dbReference type="OrthoDB" id="206406at2157"/>
<dbReference type="InterPro" id="IPR007367">
    <property type="entry name" value="DUF433"/>
</dbReference>
<dbReference type="SUPFAM" id="SSF46689">
    <property type="entry name" value="Homeodomain-like"/>
    <property type="match status" value="1"/>
</dbReference>
<name>A0A3N6MB85_9EURY</name>
<dbReference type="AlphaFoldDB" id="A0A3N6MB85"/>
<dbReference type="InterPro" id="IPR036388">
    <property type="entry name" value="WH-like_DNA-bd_sf"/>
</dbReference>
<dbReference type="Proteomes" id="UP000273828">
    <property type="component" value="Unassembled WGS sequence"/>
</dbReference>
<gene>
    <name evidence="1" type="ORF">EA462_00360</name>
</gene>
<accession>A0A3N6MB85</accession>
<evidence type="ECO:0000313" key="2">
    <source>
        <dbReference type="Proteomes" id="UP000273828"/>
    </source>
</evidence>
<comment type="caution">
    <text evidence="1">The sequence shown here is derived from an EMBL/GenBank/DDBJ whole genome shotgun (WGS) entry which is preliminary data.</text>
</comment>
<reference evidence="1 2" key="1">
    <citation type="submission" date="2018-10" db="EMBL/GenBank/DDBJ databases">
        <title>Natrarchaeobius chitinivorans gen. nov., sp. nov., and Natrarchaeobius haloalkaliphilus sp. nov., alkaliphilic, chitin-utilizing haloarchaea from hypersaline alkaline lakes.</title>
        <authorList>
            <person name="Sorokin D.Y."/>
            <person name="Elcheninov A.G."/>
            <person name="Kostrikina N.A."/>
            <person name="Bale N.J."/>
            <person name="Sinninghe Damste J.S."/>
            <person name="Khijniak T.V."/>
            <person name="Kublanov I.V."/>
            <person name="Toshchakov S.V."/>
        </authorList>
    </citation>
    <scope>NUCLEOTIDE SEQUENCE [LARGE SCALE GENOMIC DNA]</scope>
    <source>
        <strain evidence="1 2">AArcht-Sl</strain>
    </source>
</reference>
<dbReference type="RefSeq" id="WP_124176595.1">
    <property type="nucleotide sequence ID" value="NZ_REFY01000001.1"/>
</dbReference>
<keyword evidence="2" id="KW-1185">Reference proteome</keyword>
<dbReference type="Pfam" id="PF04255">
    <property type="entry name" value="DUF433"/>
    <property type="match status" value="1"/>
</dbReference>
<organism evidence="1 2">
    <name type="scientific">Natrarchaeobius halalkaliphilus</name>
    <dbReference type="NCBI Taxonomy" id="1679091"/>
    <lineage>
        <taxon>Archaea</taxon>
        <taxon>Methanobacteriati</taxon>
        <taxon>Methanobacteriota</taxon>
        <taxon>Stenosarchaea group</taxon>
        <taxon>Halobacteria</taxon>
        <taxon>Halobacteriales</taxon>
        <taxon>Natrialbaceae</taxon>
        <taxon>Natrarchaeobius</taxon>
    </lineage>
</organism>